<comment type="similarity">
    <text evidence="12">Belongs to the TRAFAC class translation factor GTPase superfamily. Classic translation factor GTPase family. CysN/NodQ subfamily.</text>
</comment>
<organism evidence="14 15">
    <name type="scientific">Gemmata algarum</name>
    <dbReference type="NCBI Taxonomy" id="2975278"/>
    <lineage>
        <taxon>Bacteria</taxon>
        <taxon>Pseudomonadati</taxon>
        <taxon>Planctomycetota</taxon>
        <taxon>Planctomycetia</taxon>
        <taxon>Gemmatales</taxon>
        <taxon>Gemmataceae</taxon>
        <taxon>Gemmata</taxon>
    </lineage>
</organism>
<evidence type="ECO:0000256" key="7">
    <source>
        <dbReference type="ARBA" id="ARBA00022741"/>
    </source>
</evidence>
<keyword evidence="7 12" id="KW-0547">Nucleotide-binding</keyword>
<dbReference type="Pfam" id="PF22594">
    <property type="entry name" value="GTP-eEF1A_C"/>
    <property type="match status" value="1"/>
</dbReference>
<dbReference type="InterPro" id="IPR044139">
    <property type="entry name" value="CysN_NoDQ_III"/>
</dbReference>
<evidence type="ECO:0000256" key="4">
    <source>
        <dbReference type="ARBA" id="ARBA00007237"/>
    </source>
</evidence>
<dbReference type="SUPFAM" id="SSF50447">
    <property type="entry name" value="Translation proteins"/>
    <property type="match status" value="1"/>
</dbReference>
<evidence type="ECO:0000256" key="6">
    <source>
        <dbReference type="ARBA" id="ARBA00022695"/>
    </source>
</evidence>
<gene>
    <name evidence="12 14" type="primary">cysN</name>
    <name evidence="14" type="ORF">R5W23_003333</name>
</gene>
<dbReference type="InterPro" id="IPR059117">
    <property type="entry name" value="APS_kinase_dom"/>
</dbReference>
<dbReference type="InterPro" id="IPR004161">
    <property type="entry name" value="EFTu-like_2"/>
</dbReference>
<dbReference type="NCBIfam" id="NF003478">
    <property type="entry name" value="PRK05124.1"/>
    <property type="match status" value="1"/>
</dbReference>
<dbReference type="NCBIfam" id="NF004035">
    <property type="entry name" value="PRK05506.1"/>
    <property type="match status" value="1"/>
</dbReference>
<dbReference type="InterPro" id="IPR000795">
    <property type="entry name" value="T_Tr_GTP-bd_dom"/>
</dbReference>
<accession>A0ABU5F2U4</accession>
<comment type="similarity">
    <text evidence="3">In the C-terminal section; belongs to the APS kinase family.</text>
</comment>
<dbReference type="NCBIfam" id="TIGR00231">
    <property type="entry name" value="small_GTP"/>
    <property type="match status" value="1"/>
</dbReference>
<reference evidence="15" key="1">
    <citation type="journal article" date="2023" name="Mar. Drugs">
        <title>Gemmata algarum, a Novel Planctomycete Isolated from an Algal Mat, Displays Antimicrobial Activity.</title>
        <authorList>
            <person name="Kumar G."/>
            <person name="Kallscheuer N."/>
            <person name="Kashif M."/>
            <person name="Ahamad S."/>
            <person name="Jagadeeshwari U."/>
            <person name="Pannikurungottu S."/>
            <person name="Haufschild T."/>
            <person name="Kabuu M."/>
            <person name="Sasikala C."/>
            <person name="Jogler C."/>
            <person name="Ramana C."/>
        </authorList>
    </citation>
    <scope>NUCLEOTIDE SEQUENCE [LARGE SCALE GENOMIC DNA]</scope>
    <source>
        <strain evidence="15">JC673</strain>
    </source>
</reference>
<comment type="caution">
    <text evidence="14">The sequence shown here is derived from an EMBL/GenBank/DDBJ whole genome shotgun (WGS) entry which is preliminary data.</text>
</comment>
<evidence type="ECO:0000256" key="1">
    <source>
        <dbReference type="ARBA" id="ARBA00001823"/>
    </source>
</evidence>
<proteinExistence type="inferred from homology"/>
<dbReference type="PROSITE" id="PS00301">
    <property type="entry name" value="G_TR_1"/>
    <property type="match status" value="1"/>
</dbReference>
<dbReference type="InterPro" id="IPR027417">
    <property type="entry name" value="P-loop_NTPase"/>
</dbReference>
<dbReference type="PANTHER" id="PTHR23115">
    <property type="entry name" value="TRANSLATION FACTOR"/>
    <property type="match status" value="1"/>
</dbReference>
<dbReference type="EC" id="2.7.7.4" evidence="12"/>
<dbReference type="InterPro" id="IPR002891">
    <property type="entry name" value="APS"/>
</dbReference>
<comment type="function">
    <text evidence="12">With CysD forms the ATP sulfurylase (ATPS) that catalyzes the adenylation of sulfate producing adenosine 5'-phosphosulfate (APS) and diphosphate, the first enzymatic step in sulfur assimilation pathway. APS synthesis involves the formation of a high-energy phosphoric-sulfuric acid anhydride bond driven by GTP hydrolysis by CysN coupled to ATP hydrolysis by CysD.</text>
</comment>
<keyword evidence="6 12" id="KW-0548">Nucleotidyltransferase</keyword>
<dbReference type="InterPro" id="IPR054696">
    <property type="entry name" value="GTP-eEF1A_C"/>
</dbReference>
<dbReference type="Pfam" id="PF00009">
    <property type="entry name" value="GTP_EFTU"/>
    <property type="match status" value="1"/>
</dbReference>
<comment type="function">
    <text evidence="2">APS kinase catalyzes the synthesis of activated sulfate.</text>
</comment>
<feature type="domain" description="Tr-type G" evidence="13">
    <location>
        <begin position="21"/>
        <end position="237"/>
    </location>
</feature>
<dbReference type="InterPro" id="IPR041757">
    <property type="entry name" value="CysN_GTP-bd"/>
</dbReference>
<evidence type="ECO:0000256" key="12">
    <source>
        <dbReference type="HAMAP-Rule" id="MF_00062"/>
    </source>
</evidence>
<dbReference type="NCBIfam" id="TIGR02034">
    <property type="entry name" value="CysN"/>
    <property type="match status" value="1"/>
</dbReference>
<comment type="similarity">
    <text evidence="4">In the N-terminal section; belongs to the TRAFAC class translation factor GTPase superfamily. Classic translation factor GTPase family. CysN/NodQ subfamily.</text>
</comment>
<dbReference type="InterPro" id="IPR011779">
    <property type="entry name" value="SO4_adenylTrfase_lsu"/>
</dbReference>
<dbReference type="CDD" id="cd04095">
    <property type="entry name" value="CysN_NoDQ_III"/>
    <property type="match status" value="1"/>
</dbReference>
<evidence type="ECO:0000313" key="14">
    <source>
        <dbReference type="EMBL" id="MDY3561903.1"/>
    </source>
</evidence>
<dbReference type="Pfam" id="PF01583">
    <property type="entry name" value="APS_kinase"/>
    <property type="match status" value="1"/>
</dbReference>
<feature type="binding site" evidence="12">
    <location>
        <begin position="110"/>
        <end position="114"/>
    </location>
    <ligand>
        <name>GTP</name>
        <dbReference type="ChEBI" id="CHEBI:37565"/>
    </ligand>
</feature>
<dbReference type="Gene3D" id="2.40.30.10">
    <property type="entry name" value="Translation factors"/>
    <property type="match status" value="2"/>
</dbReference>
<comment type="catalytic activity">
    <reaction evidence="11 12">
        <text>sulfate + ATP + H(+) = adenosine 5'-phosphosulfate + diphosphate</text>
        <dbReference type="Rhea" id="RHEA:18133"/>
        <dbReference type="ChEBI" id="CHEBI:15378"/>
        <dbReference type="ChEBI" id="CHEBI:16189"/>
        <dbReference type="ChEBI" id="CHEBI:30616"/>
        <dbReference type="ChEBI" id="CHEBI:33019"/>
        <dbReference type="ChEBI" id="CHEBI:58243"/>
        <dbReference type="EC" id="2.7.7.4"/>
    </reaction>
</comment>
<keyword evidence="9 12" id="KW-0342">GTP-binding</keyword>
<dbReference type="SUPFAM" id="SSF52540">
    <property type="entry name" value="P-loop containing nucleoside triphosphate hydrolases"/>
    <property type="match status" value="2"/>
</dbReference>
<evidence type="ECO:0000313" key="15">
    <source>
        <dbReference type="Proteomes" id="UP001272242"/>
    </source>
</evidence>
<keyword evidence="8 12" id="KW-0067">ATP-binding</keyword>
<dbReference type="Proteomes" id="UP001272242">
    <property type="component" value="Unassembled WGS sequence"/>
</dbReference>
<evidence type="ECO:0000256" key="9">
    <source>
        <dbReference type="ARBA" id="ARBA00023134"/>
    </source>
</evidence>
<protein>
    <recommendedName>
        <fullName evidence="12">Sulfate adenylyltransferase subunit 1</fullName>
        <ecNumber evidence="12">2.7.7.4</ecNumber>
    </recommendedName>
    <alternativeName>
        <fullName evidence="12">ATP-sulfurylase large subunit</fullName>
    </alternativeName>
    <alternativeName>
        <fullName evidence="12">Sulfate adenylate transferase</fullName>
        <shortName evidence="12">SAT</shortName>
    </alternativeName>
</protein>
<feature type="binding site" evidence="12">
    <location>
        <begin position="30"/>
        <end position="37"/>
    </location>
    <ligand>
        <name>GTP</name>
        <dbReference type="ChEBI" id="CHEBI:37565"/>
    </ligand>
</feature>
<dbReference type="CDD" id="cd04166">
    <property type="entry name" value="CysN_ATPS"/>
    <property type="match status" value="1"/>
</dbReference>
<dbReference type="InterPro" id="IPR044138">
    <property type="entry name" value="CysN_II"/>
</dbReference>
<dbReference type="GO" id="GO:0016301">
    <property type="term" value="F:kinase activity"/>
    <property type="evidence" value="ECO:0007669"/>
    <property type="project" value="UniProtKB-KW"/>
</dbReference>
<comment type="subunit">
    <text evidence="12">Heterodimer composed of CysD, the smaller subunit, and CysN.</text>
</comment>
<dbReference type="Pfam" id="PF03144">
    <property type="entry name" value="GTP_EFTU_D2"/>
    <property type="match status" value="1"/>
</dbReference>
<dbReference type="InterPro" id="IPR009001">
    <property type="entry name" value="Transl_elong_EF1A/Init_IF2_C"/>
</dbReference>
<dbReference type="InterPro" id="IPR005225">
    <property type="entry name" value="Small_GTP-bd"/>
</dbReference>
<keyword evidence="14" id="KW-0418">Kinase</keyword>
<evidence type="ECO:0000256" key="11">
    <source>
        <dbReference type="ARBA" id="ARBA00049370"/>
    </source>
</evidence>
<dbReference type="PROSITE" id="PS51722">
    <property type="entry name" value="G_TR_2"/>
    <property type="match status" value="1"/>
</dbReference>
<evidence type="ECO:0000256" key="10">
    <source>
        <dbReference type="ARBA" id="ARBA00023268"/>
    </source>
</evidence>
<feature type="binding site" evidence="12">
    <location>
        <begin position="165"/>
        <end position="168"/>
    </location>
    <ligand>
        <name>GTP</name>
        <dbReference type="ChEBI" id="CHEBI:37565"/>
    </ligand>
</feature>
<keyword evidence="15" id="KW-1185">Reference proteome</keyword>
<comment type="catalytic activity">
    <reaction evidence="1">
        <text>adenosine 5'-phosphosulfate + ATP = 3'-phosphoadenylyl sulfate + ADP + H(+)</text>
        <dbReference type="Rhea" id="RHEA:24152"/>
        <dbReference type="ChEBI" id="CHEBI:15378"/>
        <dbReference type="ChEBI" id="CHEBI:30616"/>
        <dbReference type="ChEBI" id="CHEBI:58243"/>
        <dbReference type="ChEBI" id="CHEBI:58339"/>
        <dbReference type="ChEBI" id="CHEBI:456216"/>
        <dbReference type="EC" id="2.7.1.25"/>
    </reaction>
</comment>
<name>A0ABU5F2U4_9BACT</name>
<dbReference type="NCBIfam" id="TIGR00455">
    <property type="entry name" value="apsK"/>
    <property type="match status" value="1"/>
</dbReference>
<keyword evidence="10" id="KW-0511">Multifunctional enzyme</keyword>
<evidence type="ECO:0000256" key="8">
    <source>
        <dbReference type="ARBA" id="ARBA00022840"/>
    </source>
</evidence>
<sequence length="638" mass="70272">MQAVDLSQEDIHAYLARHQRKELLRFLTCGSVDDGKSTLIGRLLHDTKMIYEDQLAAVKRDSEKVGTTGAGEIDLALLTDGLKAEREQGITIDVAYRYFSTDRRKFIIADTPGHEQYTRNMATGASTCQLAIILIDARHGVQTQTRRHSFIVSLLGIRHVVVAVNKMDLVGHSQEVFERIKDDYTGFVAKLGLPDITFIPMSALKGDNVASKSGAMPWYHGPALLDHLETVHIASDRNLTDLRFPVQYVIRPNLDFRGFAGTVASGIVRKGDEVMVLPSGKRSRVKSIVTYDGEQDEAFAPQAVTITLADEVDVSRGDVLVRPDNPPHVSRQIEAMVVWMAEQPFVPGRTYTLKQTTRQVTAEVAAFRYGVDVNTLEHRAVARLELNEVGHVQLSLTQPLACDPYRTNAATGAFILIDRLTNNTVGAGMILEAGGARQAEAVVTAKARESLIAPAERERRFGQKPVTVLLVGLTGSGKSRIAYALERRLWDEGRAVTVLYGQNMRHGLNRDLGFTADDRSENLRRSAEVAKLMNDAGVITVAAFVAPHEAVREKAKQLIGRDRVLEVFCTAPMEVLRARDQSGAYRLADEGKIAQMPGVTAAFEEPQSPDLVLRTDQIGVDEGIGRIVELMRSKGFLS</sequence>
<dbReference type="InterPro" id="IPR009000">
    <property type="entry name" value="Transl_B-barrel_sf"/>
</dbReference>
<dbReference type="SUPFAM" id="SSF50465">
    <property type="entry name" value="EF-Tu/eEF-1alpha/eIF2-gamma C-terminal domain"/>
    <property type="match status" value="1"/>
</dbReference>
<evidence type="ECO:0000259" key="13">
    <source>
        <dbReference type="PROSITE" id="PS51722"/>
    </source>
</evidence>
<dbReference type="PRINTS" id="PR00315">
    <property type="entry name" value="ELONGATNFCT"/>
</dbReference>
<dbReference type="CDD" id="cd03695">
    <property type="entry name" value="CysN_NodQ_II"/>
    <property type="match status" value="1"/>
</dbReference>
<dbReference type="CDD" id="cd02027">
    <property type="entry name" value="APSK"/>
    <property type="match status" value="1"/>
</dbReference>
<dbReference type="InterPro" id="IPR050100">
    <property type="entry name" value="TRAFAC_GTPase_members"/>
</dbReference>
<evidence type="ECO:0000256" key="5">
    <source>
        <dbReference type="ARBA" id="ARBA00022679"/>
    </source>
</evidence>
<evidence type="ECO:0000256" key="2">
    <source>
        <dbReference type="ARBA" id="ARBA00002357"/>
    </source>
</evidence>
<dbReference type="EMBL" id="JAXBLV010000202">
    <property type="protein sequence ID" value="MDY3561903.1"/>
    <property type="molecule type" value="Genomic_DNA"/>
</dbReference>
<keyword evidence="5 12" id="KW-0808">Transferase</keyword>
<dbReference type="NCBIfam" id="NF003013">
    <property type="entry name" value="PRK03846.1"/>
    <property type="match status" value="1"/>
</dbReference>
<comment type="pathway">
    <text evidence="12">Sulfur metabolism; hydrogen sulfide biosynthesis; sulfite from sulfate: step 1/3.</text>
</comment>
<evidence type="ECO:0000256" key="3">
    <source>
        <dbReference type="ARBA" id="ARBA00005438"/>
    </source>
</evidence>
<dbReference type="GO" id="GO:0004781">
    <property type="term" value="F:sulfate adenylyltransferase (ATP) activity"/>
    <property type="evidence" value="ECO:0007669"/>
    <property type="project" value="UniProtKB-EC"/>
</dbReference>
<dbReference type="InterPro" id="IPR031157">
    <property type="entry name" value="G_TR_CS"/>
</dbReference>
<dbReference type="Gene3D" id="3.40.50.300">
    <property type="entry name" value="P-loop containing nucleotide triphosphate hydrolases"/>
    <property type="match status" value="2"/>
</dbReference>
<dbReference type="HAMAP" id="MF_00062">
    <property type="entry name" value="Sulf_adenylyltr_sub1"/>
    <property type="match status" value="1"/>
</dbReference>
<dbReference type="RefSeq" id="WP_320688245.1">
    <property type="nucleotide sequence ID" value="NZ_JAXBLV010000202.1"/>
</dbReference>